<dbReference type="EMBL" id="JAFFHC010000005">
    <property type="protein sequence ID" value="KAK4676287.1"/>
    <property type="molecule type" value="Genomic_DNA"/>
</dbReference>
<evidence type="ECO:0000313" key="4">
    <source>
        <dbReference type="Proteomes" id="UP001323617"/>
    </source>
</evidence>
<accession>A0ABR0I7Z1</accession>
<evidence type="ECO:0000313" key="3">
    <source>
        <dbReference type="EMBL" id="KAK4676287.1"/>
    </source>
</evidence>
<feature type="coiled-coil region" evidence="1">
    <location>
        <begin position="543"/>
        <end position="577"/>
    </location>
</feature>
<feature type="compositionally biased region" description="Basic and acidic residues" evidence="2">
    <location>
        <begin position="134"/>
        <end position="146"/>
    </location>
</feature>
<comment type="caution">
    <text evidence="3">The sequence shown here is derived from an EMBL/GenBank/DDBJ whole genome shotgun (WGS) entry which is preliminary data.</text>
</comment>
<evidence type="ECO:0000256" key="2">
    <source>
        <dbReference type="SAM" id="MobiDB-lite"/>
    </source>
</evidence>
<protein>
    <submittedName>
        <fullName evidence="3">Uncharacterized protein</fullName>
    </submittedName>
</protein>
<proteinExistence type="predicted"/>
<feature type="region of interest" description="Disordered" evidence="2">
    <location>
        <begin position="113"/>
        <end position="150"/>
    </location>
</feature>
<organism evidence="3 4">
    <name type="scientific">Podospora pseudoanserina</name>
    <dbReference type="NCBI Taxonomy" id="2609844"/>
    <lineage>
        <taxon>Eukaryota</taxon>
        <taxon>Fungi</taxon>
        <taxon>Dikarya</taxon>
        <taxon>Ascomycota</taxon>
        <taxon>Pezizomycotina</taxon>
        <taxon>Sordariomycetes</taxon>
        <taxon>Sordariomycetidae</taxon>
        <taxon>Sordariales</taxon>
        <taxon>Podosporaceae</taxon>
        <taxon>Podospora</taxon>
    </lineage>
</organism>
<evidence type="ECO:0000256" key="1">
    <source>
        <dbReference type="SAM" id="Coils"/>
    </source>
</evidence>
<dbReference type="GeneID" id="87969205"/>
<feature type="compositionally biased region" description="Basic and acidic residues" evidence="2">
    <location>
        <begin position="114"/>
        <end position="126"/>
    </location>
</feature>
<keyword evidence="1" id="KW-0175">Coiled coil</keyword>
<keyword evidence="4" id="KW-1185">Reference proteome</keyword>
<gene>
    <name evidence="3" type="ORF">QC764_511200</name>
</gene>
<dbReference type="Proteomes" id="UP001323617">
    <property type="component" value="Unassembled WGS sequence"/>
</dbReference>
<sequence length="1453" mass="163989">MENSPNDSVVLVPLQLQAFILNDKVANEADDKNSRIIPITQPNYTFLRLDNFLIQSDVLGHSDLHNAAPAATNMRLTDLGDQPHPTPRRNRYGVYLHWILPDMYRSGVVAADSVDEKRHDKERERLGLPPRTEPPSKDSGDKKNSDTPEYLQPPTRWIIIRRLHMDSVKEELKKYFNEYEAWVLESDYKWDLDDIPVTFDLQTDVSPFVVGQKGEGVDIEQQAEVFIGRKTPLADYQPGNQNSYTDISLLKSGNMFFADFQLHNANVFSIVDNFKYLDEDDKKKLARGNDGAPPPKPSEGHYLDSATADYYLVGWHSTDSTDPLFDKNGKFTHEDKLKAIYMELKDTGTSEVETFLTDTSAVRMCLHGALYDVHWGMNTKPEAPSDKFSVTLQDDSLPSMAVGTSPMDALITYITARRHKEKDKDVERLEEDILAIDSLLHARDDGVEGQREAKDMVYNWNFGRVQGGKHYFIAGQDSKGKPTQPDPKAVELLAELNINQQLVDACTRSAEQYRWDMFSIWWKYVTDQANFANRNNDLYVRQTNDLAEKLSKLEDRMKELNTTMREVKKKMKESSLLEDLKTSTLPFYFQHRDPTVLLGGVESGWPSDFNDSGTARLSSQCVTKTGVPGDISNLAAQVTTKFPGQSALSAVETLLKEFWTLMPSNTADDAVAEKDHAFPQFHDKLSATNDNKYWRDRWENRQPWFPLYVEWAVEYTHIPFEYWDLSGQAVRLSAPEKIRYGVPGVDADGKPETPLWEKMKTGTPAAAGDTCLLSGRVLILPQPSFSLAAKVNQLFENTPPSILKEHLDDDERTWVQQHLSKLPFLSCPLNGFTEGLLTLSAGTHIKPENKFITSDGLQSTSAIKAAEFPLAGLTNERIQMIQNNSALTPYSVQNDYTKKDFCPFKPVTHGQFRFTKFNVIDKFGQALVAIDPKPLAGPRQHPPIYPAISDFYEPQTVTVNGKTHANTVLQNEGPKCEFMQLPPQINQAARLNADFVVRQRHLDDEGKKMPPKPDTVSSYWRPVDEWENPIWGWLVINYADQGIQIFLADGTFYREVRVGGRDGAIGEPKWLPFVYDDNIPEPGAGDSNEKKAPTVKDNKQLDELIEKMKDANYLRGLWIMISTAIKNMPPSPSAYSQFLGSIVGKPLALVNMGISLELEKPALVNQSTKTSVASATPERYLLAQDARPPAPSYEFRIKLGDKAREADGLVGYFKTIAEPTVEDNEKELVLNNVYTYFFNEDNKKPAPPSGIENLIPMDNTPDTSYPKLKPFWVAPFPHSGGHYDGPYLSPQQYRDLRNKEMKVYGAILDPFTPVHAFSSFLPAKSLQLPSWTWQDAMQNMVAFFHAGPLNVVKDVGEFSKDGRLTTKSMKDAPKRDVAIPSLGVGDWNWLQPFDVEGDEFPSYNAYGIERKGNVMAPGFEKAPYTAIEGFLQLRRPIMVEKPEDDTKAEGTRT</sequence>
<reference evidence="3 4" key="1">
    <citation type="journal article" date="2023" name="bioRxiv">
        <title>High-quality genome assemblies of four members of thePodospora anserinaspecies complex.</title>
        <authorList>
            <person name="Ament-Velasquez S.L."/>
            <person name="Vogan A.A."/>
            <person name="Wallerman O."/>
            <person name="Hartmann F."/>
            <person name="Gautier V."/>
            <person name="Silar P."/>
            <person name="Giraud T."/>
            <person name="Johannesson H."/>
        </authorList>
    </citation>
    <scope>NUCLEOTIDE SEQUENCE [LARGE SCALE GENOMIC DNA]</scope>
    <source>
        <strain evidence="3 4">CBS 124.78</strain>
    </source>
</reference>
<name>A0ABR0I7Z1_9PEZI</name>
<dbReference type="RefSeq" id="XP_062799757.1">
    <property type="nucleotide sequence ID" value="XM_062948340.1"/>
</dbReference>